<evidence type="ECO:0000313" key="1">
    <source>
        <dbReference type="EMBL" id="CAB3981021.1"/>
    </source>
</evidence>
<keyword evidence="2" id="KW-1185">Reference proteome</keyword>
<dbReference type="EMBL" id="CACRXK020000346">
    <property type="protein sequence ID" value="CAB3981021.1"/>
    <property type="molecule type" value="Genomic_DNA"/>
</dbReference>
<proteinExistence type="predicted"/>
<sequence>MSAKGNRTIGVVNGKEDYSTIKEAFTYIIDELNQFIADGKLNVEVKIHGAWSGKKNIAWGIVLRKPNKWDATADVLRHEKRQWELKECKRMPRSYGKKDDRYWESDIRKNREKGIGNRCSCECKQACRRFYEEKVNNNGNVNPSKWWRQVKQLAGLSKPNLLTSIFHDGEFHYGKDLAEIMFLFVNQQKISYHYQGNKSDFLPTPCLLTLYDYSISVNSVEKALAQIQTKKSIAQIQYQTGS</sequence>
<evidence type="ECO:0000313" key="2">
    <source>
        <dbReference type="Proteomes" id="UP001152795"/>
    </source>
</evidence>
<organism evidence="1 2">
    <name type="scientific">Paramuricea clavata</name>
    <name type="common">Red gorgonian</name>
    <name type="synonym">Violescent sea-whip</name>
    <dbReference type="NCBI Taxonomy" id="317549"/>
    <lineage>
        <taxon>Eukaryota</taxon>
        <taxon>Metazoa</taxon>
        <taxon>Cnidaria</taxon>
        <taxon>Anthozoa</taxon>
        <taxon>Octocorallia</taxon>
        <taxon>Malacalcyonacea</taxon>
        <taxon>Plexauridae</taxon>
        <taxon>Paramuricea</taxon>
    </lineage>
</organism>
<dbReference type="Proteomes" id="UP001152795">
    <property type="component" value="Unassembled WGS sequence"/>
</dbReference>
<name>A0A7D9HC63_PARCT</name>
<accession>A0A7D9HC63</accession>
<dbReference type="AlphaFoldDB" id="A0A7D9HC63"/>
<comment type="caution">
    <text evidence="1">The sequence shown here is derived from an EMBL/GenBank/DDBJ whole genome shotgun (WGS) entry which is preliminary data.</text>
</comment>
<reference evidence="1" key="1">
    <citation type="submission" date="2020-04" db="EMBL/GenBank/DDBJ databases">
        <authorList>
            <person name="Alioto T."/>
            <person name="Alioto T."/>
            <person name="Gomez Garrido J."/>
        </authorList>
    </citation>
    <scope>NUCLEOTIDE SEQUENCE</scope>
    <source>
        <strain evidence="1">A484AB</strain>
    </source>
</reference>
<protein>
    <submittedName>
        <fullName evidence="1">Uncharacterized protein</fullName>
    </submittedName>
</protein>
<gene>
    <name evidence="1" type="ORF">PACLA_8A002922</name>
</gene>